<proteinExistence type="predicted"/>
<organism evidence="1">
    <name type="scientific">Planktothricoides sp. SpSt-374</name>
    <dbReference type="NCBI Taxonomy" id="2282167"/>
    <lineage>
        <taxon>Bacteria</taxon>
        <taxon>Bacillati</taxon>
        <taxon>Cyanobacteriota</taxon>
        <taxon>Cyanophyceae</taxon>
        <taxon>Oscillatoriophycideae</taxon>
        <taxon>Oscillatoriales</taxon>
        <taxon>Oscillatoriaceae</taxon>
        <taxon>Planktothricoides</taxon>
    </lineage>
</organism>
<dbReference type="EMBL" id="DSPX01000233">
    <property type="protein sequence ID" value="HGG03395.1"/>
    <property type="molecule type" value="Genomic_DNA"/>
</dbReference>
<reference evidence="1" key="1">
    <citation type="journal article" date="2020" name="mSystems">
        <title>Genome- and Community-Level Interaction Insights into Carbon Utilization and Element Cycling Functions of Hydrothermarchaeota in Hydrothermal Sediment.</title>
        <authorList>
            <person name="Zhou Z."/>
            <person name="Liu Y."/>
            <person name="Xu W."/>
            <person name="Pan J."/>
            <person name="Luo Z.H."/>
            <person name="Li M."/>
        </authorList>
    </citation>
    <scope>NUCLEOTIDE SEQUENCE [LARGE SCALE GENOMIC DNA]</scope>
    <source>
        <strain evidence="1">SpSt-374</strain>
    </source>
</reference>
<gene>
    <name evidence="1" type="ORF">ENR15_22840</name>
</gene>
<evidence type="ECO:0000313" key="1">
    <source>
        <dbReference type="EMBL" id="HGG03395.1"/>
    </source>
</evidence>
<sequence>MISENHWPAVYAIAEQLSNQKTDVSELKKAISYLRAYGNGENGGAKFFQYLKTLTHNGKSIGHSQTTVEYYRSLEAACKEHLQPYQDDVPAMLQILGWAARIMGYYKSGGSTDFVQQPEVSSRTMEIAAVLSGKDLQIGGILDATITNIKGNMVTYTMLDSIPIPQKESKKANSLSVGQQVKVKILTMKNGRPIKVELIE</sequence>
<dbReference type="AlphaFoldDB" id="A0A7C3VW89"/>
<accession>A0A7C3VW89</accession>
<protein>
    <submittedName>
        <fullName evidence="1">Uncharacterized protein</fullName>
    </submittedName>
</protein>
<name>A0A7C3VW89_9CYAN</name>
<comment type="caution">
    <text evidence="1">The sequence shown here is derived from an EMBL/GenBank/DDBJ whole genome shotgun (WGS) entry which is preliminary data.</text>
</comment>